<dbReference type="AlphaFoldDB" id="A0A2Z6QPW8"/>
<name>A0A2Z6QPW8_9GLOM</name>
<evidence type="ECO:0000313" key="3">
    <source>
        <dbReference type="Proteomes" id="UP000247702"/>
    </source>
</evidence>
<organism evidence="1 3">
    <name type="scientific">Rhizophagus clarus</name>
    <dbReference type="NCBI Taxonomy" id="94130"/>
    <lineage>
        <taxon>Eukaryota</taxon>
        <taxon>Fungi</taxon>
        <taxon>Fungi incertae sedis</taxon>
        <taxon>Mucoromycota</taxon>
        <taxon>Glomeromycotina</taxon>
        <taxon>Glomeromycetes</taxon>
        <taxon>Glomerales</taxon>
        <taxon>Glomeraceae</taxon>
        <taxon>Rhizophagus</taxon>
    </lineage>
</organism>
<dbReference type="EMBL" id="BLAL01000266">
    <property type="protein sequence ID" value="GES98377.1"/>
    <property type="molecule type" value="Genomic_DNA"/>
</dbReference>
<accession>A0A2Z6QPW8</accession>
<keyword evidence="3" id="KW-1185">Reference proteome</keyword>
<evidence type="ECO:0000313" key="1">
    <source>
        <dbReference type="EMBL" id="GBB91575.1"/>
    </source>
</evidence>
<dbReference type="EMBL" id="BEXD01000996">
    <property type="protein sequence ID" value="GBB91575.1"/>
    <property type="molecule type" value="Genomic_DNA"/>
</dbReference>
<dbReference type="Proteomes" id="UP000615446">
    <property type="component" value="Unassembled WGS sequence"/>
</dbReference>
<dbReference type="Proteomes" id="UP000247702">
    <property type="component" value="Unassembled WGS sequence"/>
</dbReference>
<dbReference type="STRING" id="94130.A0A2Z6QPW8"/>
<comment type="caution">
    <text evidence="1">The sequence shown here is derived from an EMBL/GenBank/DDBJ whole genome shotgun (WGS) entry which is preliminary data.</text>
</comment>
<dbReference type="GO" id="GO:0016787">
    <property type="term" value="F:hydrolase activity"/>
    <property type="evidence" value="ECO:0007669"/>
    <property type="project" value="UniProtKB-KW"/>
</dbReference>
<protein>
    <submittedName>
        <fullName evidence="2">P-loop containing nucleoside triphosphate hydrolase protein</fullName>
    </submittedName>
</protein>
<proteinExistence type="predicted"/>
<gene>
    <name evidence="2" type="ORF">RCL2_002493100</name>
    <name evidence="1" type="ORF">RclHR1_18950004</name>
</gene>
<dbReference type="OrthoDB" id="2369467at2759"/>
<reference evidence="1 3" key="1">
    <citation type="submission" date="2017-11" db="EMBL/GenBank/DDBJ databases">
        <title>The genome of Rhizophagus clarus HR1 reveals common genetic basis of auxotrophy among arbuscular mycorrhizal fungi.</title>
        <authorList>
            <person name="Kobayashi Y."/>
        </authorList>
    </citation>
    <scope>NUCLEOTIDE SEQUENCE [LARGE SCALE GENOMIC DNA]</scope>
    <source>
        <strain evidence="1 3">HR1</strain>
    </source>
</reference>
<keyword evidence="2" id="KW-0378">Hydrolase</keyword>
<reference evidence="2" key="2">
    <citation type="submission" date="2019-10" db="EMBL/GenBank/DDBJ databases">
        <title>Conservation and host-specific expression of non-tandemly repeated heterogenous ribosome RNA gene in arbuscular mycorrhizal fungi.</title>
        <authorList>
            <person name="Maeda T."/>
            <person name="Kobayashi Y."/>
            <person name="Nakagawa T."/>
            <person name="Ezawa T."/>
            <person name="Yamaguchi K."/>
            <person name="Bino T."/>
            <person name="Nishimoto Y."/>
            <person name="Shigenobu S."/>
            <person name="Kawaguchi M."/>
        </authorList>
    </citation>
    <scope>NUCLEOTIDE SEQUENCE</scope>
    <source>
        <strain evidence="2">HR1</strain>
    </source>
</reference>
<evidence type="ECO:0000313" key="2">
    <source>
        <dbReference type="EMBL" id="GES98377.1"/>
    </source>
</evidence>
<sequence length="180" mass="21281">MKVNKKIKVKVICESVYDTELSRILVNWLSKERKLEVVGQWHLSKPLPNGEYEHKYCDIVIKPPITCSQTSYDQPTIIFELLATATNKELKEHFDRVLIYADQRFAGEKWVIHFTCCKNHVTNPLWLTKEELERGLQVAIVWHDLEFTTVHIVACWWDGEYKKMHVTRVEEFKPNAIIRI</sequence>